<dbReference type="SMART" id="SM00091">
    <property type="entry name" value="PAS"/>
    <property type="match status" value="1"/>
</dbReference>
<dbReference type="Pfam" id="PF00990">
    <property type="entry name" value="GGDEF"/>
    <property type="match status" value="1"/>
</dbReference>
<sequence>MSTPPRPAAAGDSDRLAATDVERAHLLVGEQVHMLYERLWQPVLCSVLAAILLVTAMWPVLPAEPLLGWLGAVLVVSGLRLWLARRFQELPGWRRRQRRWLWRFALGTLVAGGVWGIAGLVMFTMEHHGQLAALTIVLSGIAAGGVTTLSAVWWVAPAFVLPTMLPLLVQFLLQGTPLAWLLAVLVVLFLVLVMVISHRLYRFISDNLELRLTMASREQQLRESESRYRTIFRHSPLGVMHFDSHGRVLDCNARCLAILGIRRSRLLGLNLLEQVEDPRVVRAVSDALENGSGVFEGEYRALASGKTTPLRAFYNAMRDADDRVTGGVAIIEDFTERKRAEATIHRQAYFDPLTDLPNRRLLIESLETAIATRRGSAGQGLVIFLDLDRFKMINDSLGHAIGDELLRQVAARLRACLEEDDMAARLSGDEFVVLVPRLSRADPAGDGAGLLALAEARASDLLAAVRQPYDLDGRRISVTPSIGYTLFPFGDEAVGDVLRHADTAMYQAKALGRARICHFEPAMQARVAWRLEMEQALRRALLAGELALHYQPQVDERERLVGVEALMRWTHPDHGVVAPGVFIAIAEESDLIVELETWMLDTCCALLARQPEACLPRLSVNISARHFAQPEFVETLMRLFEAHRVAPHRLTVELTESIMIDSLDAAAERMRALKALGARIALDDFGTGFSSLSYLKRLPLDELKIDRSFVSDIETDASDAAIVETVLAMARHLKLAVVAEGVENAAQLTFLAARGCRCFQGFHFYRPMPEPALARLLGERVQVPPPA</sequence>
<evidence type="ECO:0000259" key="4">
    <source>
        <dbReference type="PROSITE" id="PS50883"/>
    </source>
</evidence>
<evidence type="ECO:0000256" key="1">
    <source>
        <dbReference type="SAM" id="Phobius"/>
    </source>
</evidence>
<dbReference type="Gene3D" id="3.20.20.450">
    <property type="entry name" value="EAL domain"/>
    <property type="match status" value="1"/>
</dbReference>
<proteinExistence type="predicted"/>
<dbReference type="SMART" id="SM00267">
    <property type="entry name" value="GGDEF"/>
    <property type="match status" value="1"/>
</dbReference>
<dbReference type="InterPro" id="IPR052155">
    <property type="entry name" value="Biofilm_reg_signaling"/>
</dbReference>
<feature type="transmembrane region" description="Helical" evidence="1">
    <location>
        <begin position="104"/>
        <end position="123"/>
    </location>
</feature>
<feature type="transmembrane region" description="Helical" evidence="1">
    <location>
        <begin position="129"/>
        <end position="146"/>
    </location>
</feature>
<protein>
    <submittedName>
        <fullName evidence="6">EAL domain-containing protein</fullName>
    </submittedName>
</protein>
<dbReference type="CDD" id="cd01948">
    <property type="entry name" value="EAL"/>
    <property type="match status" value="1"/>
</dbReference>
<dbReference type="InterPro" id="IPR029787">
    <property type="entry name" value="Nucleotide_cyclase"/>
</dbReference>
<dbReference type="PROSITE" id="PS50887">
    <property type="entry name" value="GGDEF"/>
    <property type="match status" value="1"/>
</dbReference>
<feature type="transmembrane region" description="Helical" evidence="1">
    <location>
        <begin position="66"/>
        <end position="83"/>
    </location>
</feature>
<feature type="transmembrane region" description="Helical" evidence="1">
    <location>
        <begin position="39"/>
        <end position="60"/>
    </location>
</feature>
<gene>
    <name evidence="6" type="ORF">QLQ84_02880</name>
</gene>
<evidence type="ECO:0000259" key="5">
    <source>
        <dbReference type="PROSITE" id="PS50887"/>
    </source>
</evidence>
<dbReference type="PANTHER" id="PTHR44757">
    <property type="entry name" value="DIGUANYLATE CYCLASE DGCP"/>
    <property type="match status" value="1"/>
</dbReference>
<dbReference type="PROSITE" id="PS50883">
    <property type="entry name" value="EAL"/>
    <property type="match status" value="1"/>
</dbReference>
<dbReference type="SMART" id="SM00052">
    <property type="entry name" value="EAL"/>
    <property type="match status" value="1"/>
</dbReference>
<evidence type="ECO:0000313" key="7">
    <source>
        <dbReference type="Proteomes" id="UP001244242"/>
    </source>
</evidence>
<feature type="domain" description="PAC" evidence="3">
    <location>
        <begin position="293"/>
        <end position="346"/>
    </location>
</feature>
<comment type="caution">
    <text evidence="6">The sequence shown here is derived from an EMBL/GenBank/DDBJ whole genome shotgun (WGS) entry which is preliminary data.</text>
</comment>
<dbReference type="Gene3D" id="3.30.70.270">
    <property type="match status" value="1"/>
</dbReference>
<dbReference type="CDD" id="cd01949">
    <property type="entry name" value="GGDEF"/>
    <property type="match status" value="1"/>
</dbReference>
<dbReference type="Pfam" id="PF00563">
    <property type="entry name" value="EAL"/>
    <property type="match status" value="1"/>
</dbReference>
<dbReference type="NCBIfam" id="TIGR00254">
    <property type="entry name" value="GGDEF"/>
    <property type="match status" value="1"/>
</dbReference>
<dbReference type="Proteomes" id="UP001244242">
    <property type="component" value="Unassembled WGS sequence"/>
</dbReference>
<dbReference type="SUPFAM" id="SSF141868">
    <property type="entry name" value="EAL domain-like"/>
    <property type="match status" value="1"/>
</dbReference>
<dbReference type="Pfam" id="PF08448">
    <property type="entry name" value="PAS_4"/>
    <property type="match status" value="1"/>
</dbReference>
<dbReference type="InterPro" id="IPR000160">
    <property type="entry name" value="GGDEF_dom"/>
</dbReference>
<dbReference type="NCBIfam" id="TIGR00229">
    <property type="entry name" value="sensory_box"/>
    <property type="match status" value="1"/>
</dbReference>
<dbReference type="InterPro" id="IPR001633">
    <property type="entry name" value="EAL_dom"/>
</dbReference>
<dbReference type="InterPro" id="IPR035919">
    <property type="entry name" value="EAL_sf"/>
</dbReference>
<organism evidence="6 7">
    <name type="scientific">Halomonas kalidii</name>
    <dbReference type="NCBI Taxonomy" id="3043293"/>
    <lineage>
        <taxon>Bacteria</taxon>
        <taxon>Pseudomonadati</taxon>
        <taxon>Pseudomonadota</taxon>
        <taxon>Gammaproteobacteria</taxon>
        <taxon>Oceanospirillales</taxon>
        <taxon>Halomonadaceae</taxon>
        <taxon>Halomonas</taxon>
    </lineage>
</organism>
<keyword evidence="1" id="KW-1133">Transmembrane helix</keyword>
<feature type="domain" description="PAS" evidence="2">
    <location>
        <begin position="224"/>
        <end position="290"/>
    </location>
</feature>
<dbReference type="InterPro" id="IPR000014">
    <property type="entry name" value="PAS"/>
</dbReference>
<name>A0ABT6VIZ0_9GAMM</name>
<accession>A0ABT6VIZ0</accession>
<dbReference type="PROSITE" id="PS50112">
    <property type="entry name" value="PAS"/>
    <property type="match status" value="1"/>
</dbReference>
<dbReference type="CDD" id="cd00130">
    <property type="entry name" value="PAS"/>
    <property type="match status" value="1"/>
</dbReference>
<dbReference type="SUPFAM" id="SSF55073">
    <property type="entry name" value="Nucleotide cyclase"/>
    <property type="match status" value="1"/>
</dbReference>
<dbReference type="InterPro" id="IPR035965">
    <property type="entry name" value="PAS-like_dom_sf"/>
</dbReference>
<dbReference type="EMBL" id="JASCQO010000017">
    <property type="protein sequence ID" value="MDI5932721.1"/>
    <property type="molecule type" value="Genomic_DNA"/>
</dbReference>
<dbReference type="PROSITE" id="PS50113">
    <property type="entry name" value="PAC"/>
    <property type="match status" value="1"/>
</dbReference>
<dbReference type="PANTHER" id="PTHR44757:SF2">
    <property type="entry name" value="BIOFILM ARCHITECTURE MAINTENANCE PROTEIN MBAA"/>
    <property type="match status" value="1"/>
</dbReference>
<feature type="domain" description="GGDEF" evidence="5">
    <location>
        <begin position="378"/>
        <end position="521"/>
    </location>
</feature>
<dbReference type="InterPro" id="IPR043128">
    <property type="entry name" value="Rev_trsase/Diguanyl_cyclase"/>
</dbReference>
<dbReference type="Gene3D" id="3.30.450.20">
    <property type="entry name" value="PAS domain"/>
    <property type="match status" value="1"/>
</dbReference>
<keyword evidence="1" id="KW-0472">Membrane</keyword>
<dbReference type="SUPFAM" id="SSF55785">
    <property type="entry name" value="PYP-like sensor domain (PAS domain)"/>
    <property type="match status" value="1"/>
</dbReference>
<dbReference type="RefSeq" id="WP_282720252.1">
    <property type="nucleotide sequence ID" value="NZ_JASCQO010000017.1"/>
</dbReference>
<evidence type="ECO:0000259" key="3">
    <source>
        <dbReference type="PROSITE" id="PS50113"/>
    </source>
</evidence>
<keyword evidence="7" id="KW-1185">Reference proteome</keyword>
<dbReference type="InterPro" id="IPR013656">
    <property type="entry name" value="PAS_4"/>
</dbReference>
<feature type="transmembrane region" description="Helical" evidence="1">
    <location>
        <begin position="179"/>
        <end position="201"/>
    </location>
</feature>
<keyword evidence="1" id="KW-0812">Transmembrane</keyword>
<evidence type="ECO:0000313" key="6">
    <source>
        <dbReference type="EMBL" id="MDI5932721.1"/>
    </source>
</evidence>
<dbReference type="InterPro" id="IPR000700">
    <property type="entry name" value="PAS-assoc_C"/>
</dbReference>
<feature type="domain" description="EAL" evidence="4">
    <location>
        <begin position="530"/>
        <end position="781"/>
    </location>
</feature>
<reference evidence="6 7" key="1">
    <citation type="submission" date="2023-04" db="EMBL/GenBank/DDBJ databases">
        <title>Halomonas strains isolated from rhizosphere soil.</title>
        <authorList>
            <person name="Xu L."/>
            <person name="Sun J.-Q."/>
        </authorList>
    </citation>
    <scope>NUCLEOTIDE SEQUENCE [LARGE SCALE GENOMIC DNA]</scope>
    <source>
        <strain evidence="6 7">LN1S58</strain>
    </source>
</reference>
<evidence type="ECO:0000259" key="2">
    <source>
        <dbReference type="PROSITE" id="PS50112"/>
    </source>
</evidence>